<keyword evidence="3" id="KW-1185">Reference proteome</keyword>
<name>A0A4Y7PEZ2_9AGAM</name>
<dbReference type="Proteomes" id="UP000294933">
    <property type="component" value="Unassembled WGS sequence"/>
</dbReference>
<evidence type="ECO:0000256" key="1">
    <source>
        <dbReference type="SAM" id="MobiDB-lite"/>
    </source>
</evidence>
<protein>
    <submittedName>
        <fullName evidence="2">Uncharacterized protein</fullName>
    </submittedName>
</protein>
<evidence type="ECO:0000313" key="3">
    <source>
        <dbReference type="Proteomes" id="UP000294933"/>
    </source>
</evidence>
<dbReference type="VEuPathDB" id="FungiDB:BD410DRAFT_810139"/>
<proteinExistence type="predicted"/>
<reference evidence="2 3" key="1">
    <citation type="submission" date="2018-06" db="EMBL/GenBank/DDBJ databases">
        <title>A transcriptomic atlas of mushroom development highlights an independent origin of complex multicellularity.</title>
        <authorList>
            <consortium name="DOE Joint Genome Institute"/>
            <person name="Krizsan K."/>
            <person name="Almasi E."/>
            <person name="Merenyi Z."/>
            <person name="Sahu N."/>
            <person name="Viragh M."/>
            <person name="Koszo T."/>
            <person name="Mondo S."/>
            <person name="Kiss B."/>
            <person name="Balint B."/>
            <person name="Kues U."/>
            <person name="Barry K."/>
            <person name="Hegedus J.C."/>
            <person name="Henrissat B."/>
            <person name="Johnson J."/>
            <person name="Lipzen A."/>
            <person name="Ohm R."/>
            <person name="Nagy I."/>
            <person name="Pangilinan J."/>
            <person name="Yan J."/>
            <person name="Xiong Y."/>
            <person name="Grigoriev I.V."/>
            <person name="Hibbett D.S."/>
            <person name="Nagy L.G."/>
        </authorList>
    </citation>
    <scope>NUCLEOTIDE SEQUENCE [LARGE SCALE GENOMIC DNA]</scope>
    <source>
        <strain evidence="2 3">SZMC22713</strain>
    </source>
</reference>
<accession>A0A4Y7PEZ2</accession>
<dbReference type="AlphaFoldDB" id="A0A4Y7PEZ2"/>
<organism evidence="2 3">
    <name type="scientific">Rickenella mellea</name>
    <dbReference type="NCBI Taxonomy" id="50990"/>
    <lineage>
        <taxon>Eukaryota</taxon>
        <taxon>Fungi</taxon>
        <taxon>Dikarya</taxon>
        <taxon>Basidiomycota</taxon>
        <taxon>Agaricomycotina</taxon>
        <taxon>Agaricomycetes</taxon>
        <taxon>Hymenochaetales</taxon>
        <taxon>Rickenellaceae</taxon>
        <taxon>Rickenella</taxon>
    </lineage>
</organism>
<dbReference type="EMBL" id="ML170428">
    <property type="protein sequence ID" value="TDL13937.1"/>
    <property type="molecule type" value="Genomic_DNA"/>
</dbReference>
<gene>
    <name evidence="2" type="ORF">BD410DRAFT_810139</name>
</gene>
<sequence length="340" mass="36710">MAPSPIPLRTFLDMVPQLSDHQDLFSFDVHEVPAYLQCISPTSSCDRAPSPPPVSQLLPPRHSQEISPALNDKGALPAPNPSQSISAASNGKPATPLSQDISAVSNAKGACSPAPLSPSISAFGHDGPLSPLPPPQQKHGGDDDHVILFTVLGKSGKPATWIQQGAAYLSYVKETIPSFFANRSLLFNNFSLAVRQRLFEAISPSFHVELPSLEFISIVSAAILASTVIETVKGTGLVSTFSWNVPGETHILDVIRTKALQRYIDEEAIAEAKAAREAAYAELREMRAAAYTFHPIDEYDRLPNLSVYDDISENFAGTHEYDHGLRVAADGSKSRSPRFS</sequence>
<feature type="region of interest" description="Disordered" evidence="1">
    <location>
        <begin position="43"/>
        <end position="98"/>
    </location>
</feature>
<evidence type="ECO:0000313" key="2">
    <source>
        <dbReference type="EMBL" id="TDL13937.1"/>
    </source>
</evidence>